<gene>
    <name evidence="1" type="ORF">UFOPK3037_01714</name>
</gene>
<reference evidence="1" key="1">
    <citation type="submission" date="2020-05" db="EMBL/GenBank/DDBJ databases">
        <authorList>
            <person name="Chiriac C."/>
            <person name="Salcher M."/>
            <person name="Ghai R."/>
            <person name="Kavagutti S V."/>
        </authorList>
    </citation>
    <scope>NUCLEOTIDE SEQUENCE</scope>
</reference>
<accession>A0A6J6Z3T1</accession>
<proteinExistence type="predicted"/>
<organism evidence="1">
    <name type="scientific">freshwater metagenome</name>
    <dbReference type="NCBI Taxonomy" id="449393"/>
    <lineage>
        <taxon>unclassified sequences</taxon>
        <taxon>metagenomes</taxon>
        <taxon>ecological metagenomes</taxon>
    </lineage>
</organism>
<sequence>MTQENKCLAYWDLCSNISIDAAVSLWCNVEPSELSSLKFSTSCMDVKRVLLEDALREGRLDYISTSQWGNAGIQELISKNELLIKKESLRRWFLDIFEEDRPAFLFDESRSNNLPDGSEEAEMNANRALAIMAFLLSKRSDKYSNGSKPNASAIAKAINPLAMEIFGENVRGFESFNKRLGKALKELEKNNPF</sequence>
<dbReference type="EMBL" id="CAFAAO010000041">
    <property type="protein sequence ID" value="CAB4816480.1"/>
    <property type="molecule type" value="Genomic_DNA"/>
</dbReference>
<evidence type="ECO:0000313" key="1">
    <source>
        <dbReference type="EMBL" id="CAB4816480.1"/>
    </source>
</evidence>
<dbReference type="AlphaFoldDB" id="A0A6J6Z3T1"/>
<name>A0A6J6Z3T1_9ZZZZ</name>
<protein>
    <submittedName>
        <fullName evidence="1">Unannotated protein</fullName>
    </submittedName>
</protein>